<evidence type="ECO:0000256" key="2">
    <source>
        <dbReference type="ARBA" id="ARBA00007599"/>
    </source>
</evidence>
<comment type="similarity">
    <text evidence="2">Belongs to the TsaE family.</text>
</comment>
<keyword evidence="9" id="KW-0460">Magnesium</keyword>
<dbReference type="InterPro" id="IPR003442">
    <property type="entry name" value="T6A_TsaE"/>
</dbReference>
<comment type="caution">
    <text evidence="11">The sequence shown here is derived from an EMBL/GenBank/DDBJ whole genome shotgun (WGS) entry which is preliminary data.</text>
</comment>
<evidence type="ECO:0000256" key="5">
    <source>
        <dbReference type="ARBA" id="ARBA00022694"/>
    </source>
</evidence>
<dbReference type="GO" id="GO:0005524">
    <property type="term" value="F:ATP binding"/>
    <property type="evidence" value="ECO:0007669"/>
    <property type="project" value="UniProtKB-KW"/>
</dbReference>
<comment type="subcellular location">
    <subcellularLocation>
        <location evidence="1">Cytoplasm</location>
    </subcellularLocation>
</comment>
<accession>A0A1F8DQQ9</accession>
<evidence type="ECO:0000256" key="9">
    <source>
        <dbReference type="ARBA" id="ARBA00022842"/>
    </source>
</evidence>
<proteinExistence type="inferred from homology"/>
<evidence type="ECO:0000256" key="3">
    <source>
        <dbReference type="ARBA" id="ARBA00019010"/>
    </source>
</evidence>
<sequence length="167" mass="18570">MSDIKIVSDSAVLTKKIAKTFIADVLKKKKGPHMFLLKGDLGSGKTAFVLGALSHFGIRPKAASPTFVLMKHYKTGTRGKGLGVRGKNSDIYHVDAYRLRSKKDFNELHVPGLYQGPASISRPGLNRQIVFIEWPEQVKFRAPKGAFIIKFSHGSHISKRIIEISRK</sequence>
<evidence type="ECO:0000256" key="1">
    <source>
        <dbReference type="ARBA" id="ARBA00004496"/>
    </source>
</evidence>
<keyword evidence="4" id="KW-0963">Cytoplasm</keyword>
<dbReference type="PANTHER" id="PTHR33540">
    <property type="entry name" value="TRNA THREONYLCARBAMOYLADENOSINE BIOSYNTHESIS PROTEIN TSAE"/>
    <property type="match status" value="1"/>
</dbReference>
<keyword evidence="8" id="KW-0067">ATP-binding</keyword>
<reference evidence="11 12" key="1">
    <citation type="journal article" date="2016" name="Nat. Commun.">
        <title>Thousands of microbial genomes shed light on interconnected biogeochemical processes in an aquifer system.</title>
        <authorList>
            <person name="Anantharaman K."/>
            <person name="Brown C.T."/>
            <person name="Hug L.A."/>
            <person name="Sharon I."/>
            <person name="Castelle C.J."/>
            <person name="Probst A.J."/>
            <person name="Thomas B.C."/>
            <person name="Singh A."/>
            <person name="Wilkins M.J."/>
            <person name="Karaoz U."/>
            <person name="Brodie E.L."/>
            <person name="Williams K.H."/>
            <person name="Hubbard S.S."/>
            <person name="Banfield J.F."/>
        </authorList>
    </citation>
    <scope>NUCLEOTIDE SEQUENCE [LARGE SCALE GENOMIC DNA]</scope>
</reference>
<dbReference type="AlphaFoldDB" id="A0A1F8DQQ9"/>
<dbReference type="PANTHER" id="PTHR33540:SF2">
    <property type="entry name" value="TRNA THREONYLCARBAMOYLADENOSINE BIOSYNTHESIS PROTEIN TSAE"/>
    <property type="match status" value="1"/>
</dbReference>
<dbReference type="NCBIfam" id="TIGR00150">
    <property type="entry name" value="T6A_YjeE"/>
    <property type="match status" value="1"/>
</dbReference>
<name>A0A1F8DQQ9_9BACT</name>
<evidence type="ECO:0000256" key="10">
    <source>
        <dbReference type="ARBA" id="ARBA00032441"/>
    </source>
</evidence>
<dbReference type="Gene3D" id="3.40.50.300">
    <property type="entry name" value="P-loop containing nucleotide triphosphate hydrolases"/>
    <property type="match status" value="1"/>
</dbReference>
<dbReference type="EMBL" id="MGIP01000026">
    <property type="protein sequence ID" value="OGM90299.1"/>
    <property type="molecule type" value="Genomic_DNA"/>
</dbReference>
<dbReference type="GO" id="GO:0046872">
    <property type="term" value="F:metal ion binding"/>
    <property type="evidence" value="ECO:0007669"/>
    <property type="project" value="UniProtKB-KW"/>
</dbReference>
<dbReference type="Pfam" id="PF02367">
    <property type="entry name" value="TsaE"/>
    <property type="match status" value="1"/>
</dbReference>
<evidence type="ECO:0000256" key="4">
    <source>
        <dbReference type="ARBA" id="ARBA00022490"/>
    </source>
</evidence>
<dbReference type="InterPro" id="IPR027417">
    <property type="entry name" value="P-loop_NTPase"/>
</dbReference>
<dbReference type="GO" id="GO:0016740">
    <property type="term" value="F:transferase activity"/>
    <property type="evidence" value="ECO:0007669"/>
    <property type="project" value="UniProtKB-KW"/>
</dbReference>
<dbReference type="GO" id="GO:0005737">
    <property type="term" value="C:cytoplasm"/>
    <property type="evidence" value="ECO:0007669"/>
    <property type="project" value="UniProtKB-SubCell"/>
</dbReference>
<protein>
    <recommendedName>
        <fullName evidence="3">tRNA threonylcarbamoyladenosine biosynthesis protein TsaE</fullName>
    </recommendedName>
    <alternativeName>
        <fullName evidence="10">t(6)A37 threonylcarbamoyladenosine biosynthesis protein TsaE</fullName>
    </alternativeName>
</protein>
<evidence type="ECO:0000256" key="8">
    <source>
        <dbReference type="ARBA" id="ARBA00022840"/>
    </source>
</evidence>
<keyword evidence="6" id="KW-0479">Metal-binding</keyword>
<evidence type="ECO:0000256" key="7">
    <source>
        <dbReference type="ARBA" id="ARBA00022741"/>
    </source>
</evidence>
<organism evidence="11 12">
    <name type="scientific">Candidatus Wolfebacteria bacterium RIFCSPHIGHO2_01_FULL_48_22</name>
    <dbReference type="NCBI Taxonomy" id="1802555"/>
    <lineage>
        <taxon>Bacteria</taxon>
        <taxon>Candidatus Wolfeibacteriota</taxon>
    </lineage>
</organism>
<dbReference type="Proteomes" id="UP000177029">
    <property type="component" value="Unassembled WGS sequence"/>
</dbReference>
<keyword evidence="7" id="KW-0547">Nucleotide-binding</keyword>
<evidence type="ECO:0000313" key="11">
    <source>
        <dbReference type="EMBL" id="OGM90299.1"/>
    </source>
</evidence>
<keyword evidence="11" id="KW-0808">Transferase</keyword>
<gene>
    <name evidence="11" type="ORF">A2755_03870</name>
</gene>
<evidence type="ECO:0000256" key="6">
    <source>
        <dbReference type="ARBA" id="ARBA00022723"/>
    </source>
</evidence>
<dbReference type="GO" id="GO:0002949">
    <property type="term" value="P:tRNA threonylcarbamoyladenosine modification"/>
    <property type="evidence" value="ECO:0007669"/>
    <property type="project" value="InterPro"/>
</dbReference>
<dbReference type="STRING" id="1802555.A2755_03870"/>
<evidence type="ECO:0000313" key="12">
    <source>
        <dbReference type="Proteomes" id="UP000177029"/>
    </source>
</evidence>
<keyword evidence="5" id="KW-0819">tRNA processing</keyword>